<comment type="subunit">
    <text evidence="4">Part of the 30S ribosomal subunit. Forms a tight heterodimer with protein bS6.</text>
</comment>
<protein>
    <recommendedName>
        <fullName evidence="4">Small ribosomal subunit protein bS18</fullName>
    </recommendedName>
</protein>
<dbReference type="Pfam" id="PF01084">
    <property type="entry name" value="Ribosomal_S18"/>
    <property type="match status" value="1"/>
</dbReference>
<dbReference type="InterPro" id="IPR001648">
    <property type="entry name" value="Ribosomal_bS18"/>
</dbReference>
<comment type="similarity">
    <text evidence="1 4 5">Belongs to the bacterial ribosomal protein bS18 family.</text>
</comment>
<sequence>MEKKQCHFCTNNIRVIDYKNAELMRMFVNPQARILPRKRTGVCSLCQRKLSLAVKHARFMALISFVHH</sequence>
<reference evidence="6 7" key="1">
    <citation type="journal article" date="2016" name="Nat. Commun.">
        <title>Thousands of microbial genomes shed light on interconnected biogeochemical processes in an aquifer system.</title>
        <authorList>
            <person name="Anantharaman K."/>
            <person name="Brown C.T."/>
            <person name="Hug L.A."/>
            <person name="Sharon I."/>
            <person name="Castelle C.J."/>
            <person name="Probst A.J."/>
            <person name="Thomas B.C."/>
            <person name="Singh A."/>
            <person name="Wilkins M.J."/>
            <person name="Karaoz U."/>
            <person name="Brodie E.L."/>
            <person name="Williams K.H."/>
            <person name="Hubbard S.S."/>
            <person name="Banfield J.F."/>
        </authorList>
    </citation>
    <scope>NUCLEOTIDE SEQUENCE [LARGE SCALE GENOMIC DNA]</scope>
</reference>
<dbReference type="PANTHER" id="PTHR13479">
    <property type="entry name" value="30S RIBOSOMAL PROTEIN S18"/>
    <property type="match status" value="1"/>
</dbReference>
<keyword evidence="3 4" id="KW-0687">Ribonucleoprotein</keyword>
<dbReference type="GO" id="GO:0006412">
    <property type="term" value="P:translation"/>
    <property type="evidence" value="ECO:0007669"/>
    <property type="project" value="UniProtKB-UniRule"/>
</dbReference>
<gene>
    <name evidence="4" type="primary">rpsR</name>
    <name evidence="6" type="ORF">A2756_01145</name>
</gene>
<keyword evidence="4" id="KW-0699">rRNA-binding</keyword>
<evidence type="ECO:0000256" key="3">
    <source>
        <dbReference type="ARBA" id="ARBA00023274"/>
    </source>
</evidence>
<evidence type="ECO:0000256" key="2">
    <source>
        <dbReference type="ARBA" id="ARBA00022980"/>
    </source>
</evidence>
<proteinExistence type="inferred from homology"/>
<keyword evidence="2 4" id="KW-0689">Ribosomal protein</keyword>
<dbReference type="PANTHER" id="PTHR13479:SF40">
    <property type="entry name" value="SMALL RIBOSOMAL SUBUNIT PROTEIN BS18M"/>
    <property type="match status" value="1"/>
</dbReference>
<dbReference type="InterPro" id="IPR036870">
    <property type="entry name" value="Ribosomal_bS18_sf"/>
</dbReference>
<evidence type="ECO:0000313" key="7">
    <source>
        <dbReference type="Proteomes" id="UP000177785"/>
    </source>
</evidence>
<evidence type="ECO:0000256" key="1">
    <source>
        <dbReference type="ARBA" id="ARBA00005589"/>
    </source>
</evidence>
<dbReference type="PRINTS" id="PR00974">
    <property type="entry name" value="RIBOSOMALS18"/>
</dbReference>
<dbReference type="GO" id="GO:0003735">
    <property type="term" value="F:structural constituent of ribosome"/>
    <property type="evidence" value="ECO:0007669"/>
    <property type="project" value="InterPro"/>
</dbReference>
<keyword evidence="4" id="KW-0694">RNA-binding</keyword>
<comment type="function">
    <text evidence="4">Binds as a heterodimer with protein bS6 to the central domain of the 16S rRNA, where it helps stabilize the platform of the 30S subunit.</text>
</comment>
<dbReference type="HAMAP" id="MF_00270">
    <property type="entry name" value="Ribosomal_bS18"/>
    <property type="match status" value="1"/>
</dbReference>
<evidence type="ECO:0000313" key="6">
    <source>
        <dbReference type="EMBL" id="OGZ45213.1"/>
    </source>
</evidence>
<dbReference type="STRING" id="1802115.A2756_01145"/>
<dbReference type="GO" id="GO:0070181">
    <property type="term" value="F:small ribosomal subunit rRNA binding"/>
    <property type="evidence" value="ECO:0007669"/>
    <property type="project" value="TreeGrafter"/>
</dbReference>
<evidence type="ECO:0000256" key="5">
    <source>
        <dbReference type="RuleBase" id="RU003910"/>
    </source>
</evidence>
<accession>A0A1G2G4N3</accession>
<dbReference type="SUPFAM" id="SSF46911">
    <property type="entry name" value="Ribosomal protein S18"/>
    <property type="match status" value="1"/>
</dbReference>
<dbReference type="GO" id="GO:0022627">
    <property type="term" value="C:cytosolic small ribosomal subunit"/>
    <property type="evidence" value="ECO:0007669"/>
    <property type="project" value="TreeGrafter"/>
</dbReference>
<dbReference type="NCBIfam" id="TIGR00165">
    <property type="entry name" value="S18"/>
    <property type="match status" value="1"/>
</dbReference>
<organism evidence="6 7">
    <name type="scientific">Candidatus Ryanbacteria bacterium RIFCSPHIGHO2_01_FULL_48_27</name>
    <dbReference type="NCBI Taxonomy" id="1802115"/>
    <lineage>
        <taxon>Bacteria</taxon>
        <taxon>Candidatus Ryaniibacteriota</taxon>
    </lineage>
</organism>
<dbReference type="Proteomes" id="UP000177785">
    <property type="component" value="Unassembled WGS sequence"/>
</dbReference>
<dbReference type="Gene3D" id="4.10.640.10">
    <property type="entry name" value="Ribosomal protein S18"/>
    <property type="match status" value="1"/>
</dbReference>
<evidence type="ECO:0000256" key="4">
    <source>
        <dbReference type="HAMAP-Rule" id="MF_00270"/>
    </source>
</evidence>
<comment type="caution">
    <text evidence="6">The sequence shown here is derived from an EMBL/GenBank/DDBJ whole genome shotgun (WGS) entry which is preliminary data.</text>
</comment>
<name>A0A1G2G4N3_9BACT</name>
<dbReference type="EMBL" id="MHNL01000007">
    <property type="protein sequence ID" value="OGZ45213.1"/>
    <property type="molecule type" value="Genomic_DNA"/>
</dbReference>
<dbReference type="AlphaFoldDB" id="A0A1G2G4N3"/>